<name>A0A0Q3RP73_BRADI</name>
<proteinExistence type="predicted"/>
<dbReference type="EMBL" id="CM000880">
    <property type="protein sequence ID" value="KQK14786.1"/>
    <property type="molecule type" value="Genomic_DNA"/>
</dbReference>
<dbReference type="Proteomes" id="UP000008810">
    <property type="component" value="Chromosome 1"/>
</dbReference>
<reference evidence="1" key="2">
    <citation type="submission" date="2017-06" db="EMBL/GenBank/DDBJ databases">
        <title>WGS assembly of Brachypodium distachyon.</title>
        <authorList>
            <consortium name="The International Brachypodium Initiative"/>
            <person name="Lucas S."/>
            <person name="Harmon-Smith M."/>
            <person name="Lail K."/>
            <person name="Tice H."/>
            <person name="Grimwood J."/>
            <person name="Bruce D."/>
            <person name="Barry K."/>
            <person name="Shu S."/>
            <person name="Lindquist E."/>
            <person name="Wang M."/>
            <person name="Pitluck S."/>
            <person name="Vogel J.P."/>
            <person name="Garvin D.F."/>
            <person name="Mockler T.C."/>
            <person name="Schmutz J."/>
            <person name="Rokhsar D."/>
            <person name="Bevan M.W."/>
        </authorList>
    </citation>
    <scope>NUCLEOTIDE SEQUENCE</scope>
    <source>
        <strain evidence="1">Bd21</strain>
    </source>
</reference>
<keyword evidence="3" id="KW-1185">Reference proteome</keyword>
<dbReference type="InParanoid" id="A0A0Q3RP73"/>
<evidence type="ECO:0000313" key="3">
    <source>
        <dbReference type="Proteomes" id="UP000008810"/>
    </source>
</evidence>
<dbReference type="EnsemblPlants" id="KQK14786">
    <property type="protein sequence ID" value="KQK14786"/>
    <property type="gene ID" value="BRADI_1g18565v3"/>
</dbReference>
<evidence type="ECO:0000313" key="1">
    <source>
        <dbReference type="EMBL" id="KQK14786.1"/>
    </source>
</evidence>
<reference evidence="1 2" key="1">
    <citation type="journal article" date="2010" name="Nature">
        <title>Genome sequencing and analysis of the model grass Brachypodium distachyon.</title>
        <authorList>
            <consortium name="International Brachypodium Initiative"/>
        </authorList>
    </citation>
    <scope>NUCLEOTIDE SEQUENCE [LARGE SCALE GENOMIC DNA]</scope>
    <source>
        <strain evidence="1 2">Bd21</strain>
    </source>
</reference>
<dbReference type="AlphaFoldDB" id="A0A0Q3RP73"/>
<evidence type="ECO:0000313" key="2">
    <source>
        <dbReference type="EnsemblPlants" id="KQK14786"/>
    </source>
</evidence>
<protein>
    <submittedName>
        <fullName evidence="1 2">Uncharacterized protein</fullName>
    </submittedName>
</protein>
<gene>
    <name evidence="1" type="ORF">BRADI_1g18565v3</name>
</gene>
<reference evidence="2" key="3">
    <citation type="submission" date="2018-08" db="UniProtKB">
        <authorList>
            <consortium name="EnsemblPlants"/>
        </authorList>
    </citation>
    <scope>IDENTIFICATION</scope>
    <source>
        <strain evidence="2">cv. Bd21</strain>
    </source>
</reference>
<accession>A0A0Q3RP73</accession>
<organism evidence="1">
    <name type="scientific">Brachypodium distachyon</name>
    <name type="common">Purple false brome</name>
    <name type="synonym">Trachynia distachya</name>
    <dbReference type="NCBI Taxonomy" id="15368"/>
    <lineage>
        <taxon>Eukaryota</taxon>
        <taxon>Viridiplantae</taxon>
        <taxon>Streptophyta</taxon>
        <taxon>Embryophyta</taxon>
        <taxon>Tracheophyta</taxon>
        <taxon>Spermatophyta</taxon>
        <taxon>Magnoliopsida</taxon>
        <taxon>Liliopsida</taxon>
        <taxon>Poales</taxon>
        <taxon>Poaceae</taxon>
        <taxon>BOP clade</taxon>
        <taxon>Pooideae</taxon>
        <taxon>Stipodae</taxon>
        <taxon>Brachypodieae</taxon>
        <taxon>Brachypodium</taxon>
    </lineage>
</organism>
<dbReference type="Gramene" id="KQK14786">
    <property type="protein sequence ID" value="KQK14786"/>
    <property type="gene ID" value="BRADI_1g18565v3"/>
</dbReference>
<sequence length="91" mass="10315">MALLHEPGNDGLLCSSAESDSRWLLPCPWACSLLVPVASGSPSTVSVHVFDHNRDHLQPLVANFWFSLFVYRILKFISGRRNQHVWRGTRI</sequence>